<dbReference type="EMBL" id="JAPDMZ010000286">
    <property type="protein sequence ID" value="KAK0544387.1"/>
    <property type="molecule type" value="Genomic_DNA"/>
</dbReference>
<accession>A0AAN6GJI1</accession>
<protein>
    <submittedName>
        <fullName evidence="1">Uncharacterized protein</fullName>
    </submittedName>
</protein>
<evidence type="ECO:0000313" key="2">
    <source>
        <dbReference type="Proteomes" id="UP001176517"/>
    </source>
</evidence>
<evidence type="ECO:0000313" key="1">
    <source>
        <dbReference type="EMBL" id="KAK0544387.1"/>
    </source>
</evidence>
<sequence length="185" mass="20337">MQQLEDNNADSFCMGFNDPTRNEEHVAALRLQPANGNTYHGVNFNACGSDNFRRRSFFPIRRYPISALKNARASLKRRTGLDKSEADERRSVPTGANHELFTKDGAAPTAPVHELFTKDAAAPTAGALVSRAKVEASALEERLVCSSFYCDTDQDCANAGCVDIWACKDFYCRPVETPCGHPSIC</sequence>
<proteinExistence type="predicted"/>
<dbReference type="Proteomes" id="UP001176517">
    <property type="component" value="Unassembled WGS sequence"/>
</dbReference>
<reference evidence="1" key="1">
    <citation type="journal article" date="2023" name="PhytoFront">
        <title>Draft Genome Resources of Seven Strains of Tilletia horrida, Causal Agent of Kernel Smut of Rice.</title>
        <authorList>
            <person name="Khanal S."/>
            <person name="Antony Babu S."/>
            <person name="Zhou X.G."/>
        </authorList>
    </citation>
    <scope>NUCLEOTIDE SEQUENCE</scope>
    <source>
        <strain evidence="1">TX6</strain>
    </source>
</reference>
<keyword evidence="2" id="KW-1185">Reference proteome</keyword>
<organism evidence="1 2">
    <name type="scientific">Tilletia horrida</name>
    <dbReference type="NCBI Taxonomy" id="155126"/>
    <lineage>
        <taxon>Eukaryota</taxon>
        <taxon>Fungi</taxon>
        <taxon>Dikarya</taxon>
        <taxon>Basidiomycota</taxon>
        <taxon>Ustilaginomycotina</taxon>
        <taxon>Exobasidiomycetes</taxon>
        <taxon>Tilletiales</taxon>
        <taxon>Tilletiaceae</taxon>
        <taxon>Tilletia</taxon>
    </lineage>
</organism>
<comment type="caution">
    <text evidence="1">The sequence shown here is derived from an EMBL/GenBank/DDBJ whole genome shotgun (WGS) entry which is preliminary data.</text>
</comment>
<name>A0AAN6GJI1_9BASI</name>
<gene>
    <name evidence="1" type="ORF">OC846_006094</name>
</gene>
<dbReference type="AlphaFoldDB" id="A0AAN6GJI1"/>